<organism evidence="1 2">
    <name type="scientific">Paracoccus hibiscisoli</name>
    <dbReference type="NCBI Taxonomy" id="2023261"/>
    <lineage>
        <taxon>Bacteria</taxon>
        <taxon>Pseudomonadati</taxon>
        <taxon>Pseudomonadota</taxon>
        <taxon>Alphaproteobacteria</taxon>
        <taxon>Rhodobacterales</taxon>
        <taxon>Paracoccaceae</taxon>
        <taxon>Paracoccus</taxon>
    </lineage>
</organism>
<reference evidence="1 2" key="1">
    <citation type="submission" date="2019-04" db="EMBL/GenBank/DDBJ databases">
        <authorList>
            <person name="Li J."/>
        </authorList>
    </citation>
    <scope>NUCLEOTIDE SEQUENCE [LARGE SCALE GENOMIC DNA]</scope>
    <source>
        <strain evidence="1 2">CCTCC AB2016182</strain>
    </source>
</reference>
<protein>
    <submittedName>
        <fullName evidence="1">Uncharacterized protein</fullName>
    </submittedName>
</protein>
<name>A0A4V5MSF2_9RHOB</name>
<dbReference type="Proteomes" id="UP000306223">
    <property type="component" value="Unassembled WGS sequence"/>
</dbReference>
<proteinExistence type="predicted"/>
<evidence type="ECO:0000313" key="1">
    <source>
        <dbReference type="EMBL" id="TJZ79918.1"/>
    </source>
</evidence>
<sequence length="171" mass="18348">MHPLVVVLMRDRPIPKLEMTMSFVKLSATAALGLCLGVLPLSAQVQSADAAMENETNSMFVPMVALCTDSPDVESCGAVRTVVTECASELTLEFCDVLFEDAEMVFSDPDLLEDAKLVLTSASEAIADMKFDEPTSQIEGAIEATRANSERTMLRGDENLNSHSSPATTAD</sequence>
<dbReference type="OrthoDB" id="9792021at2"/>
<gene>
    <name evidence="1" type="ORF">FA740_17635</name>
</gene>
<dbReference type="RefSeq" id="WP_136858148.1">
    <property type="nucleotide sequence ID" value="NZ_SUNH01000039.1"/>
</dbReference>
<evidence type="ECO:0000313" key="2">
    <source>
        <dbReference type="Proteomes" id="UP000306223"/>
    </source>
</evidence>
<dbReference type="AlphaFoldDB" id="A0A4V5MSF2"/>
<comment type="caution">
    <text evidence="1">The sequence shown here is derived from an EMBL/GenBank/DDBJ whole genome shotgun (WGS) entry which is preliminary data.</text>
</comment>
<accession>A0A4V5MSF2</accession>
<dbReference type="EMBL" id="SUNH01000039">
    <property type="protein sequence ID" value="TJZ79918.1"/>
    <property type="molecule type" value="Genomic_DNA"/>
</dbReference>
<keyword evidence="2" id="KW-1185">Reference proteome</keyword>